<dbReference type="GO" id="GO:0009003">
    <property type="term" value="F:signal peptidase activity"/>
    <property type="evidence" value="ECO:0007669"/>
    <property type="project" value="UniProtKB-EC"/>
</dbReference>
<reference evidence="8" key="2">
    <citation type="submission" date="2020-09" db="EMBL/GenBank/DDBJ databases">
        <authorList>
            <person name="Sun Q."/>
            <person name="Ohkuma M."/>
        </authorList>
    </citation>
    <scope>NUCLEOTIDE SEQUENCE</scope>
    <source>
        <strain evidence="8">JCM 4490</strain>
    </source>
</reference>
<evidence type="ECO:0000313" key="9">
    <source>
        <dbReference type="Proteomes" id="UP000620224"/>
    </source>
</evidence>
<accession>A0A918IZP7</accession>
<evidence type="ECO:0000259" key="7">
    <source>
        <dbReference type="Pfam" id="PF10502"/>
    </source>
</evidence>
<dbReference type="GO" id="GO:0005886">
    <property type="term" value="C:plasma membrane"/>
    <property type="evidence" value="ECO:0007669"/>
    <property type="project" value="UniProtKB-SubCell"/>
</dbReference>
<evidence type="ECO:0000256" key="4">
    <source>
        <dbReference type="ARBA" id="ARBA00013208"/>
    </source>
</evidence>
<reference evidence="8" key="1">
    <citation type="journal article" date="2014" name="Int. J. Syst. Evol. Microbiol.">
        <title>Complete genome sequence of Corynebacterium casei LMG S-19264T (=DSM 44701T), isolated from a smear-ripened cheese.</title>
        <authorList>
            <consortium name="US DOE Joint Genome Institute (JGI-PGF)"/>
            <person name="Walter F."/>
            <person name="Albersmeier A."/>
            <person name="Kalinowski J."/>
            <person name="Ruckert C."/>
        </authorList>
    </citation>
    <scope>NUCLEOTIDE SEQUENCE</scope>
    <source>
        <strain evidence="8">JCM 4490</strain>
    </source>
</reference>
<dbReference type="Pfam" id="PF10502">
    <property type="entry name" value="Peptidase_S26"/>
    <property type="match status" value="2"/>
</dbReference>
<comment type="catalytic activity">
    <reaction evidence="1">
        <text>Cleavage of hydrophobic, N-terminal signal or leader sequences from secreted and periplasmic proteins.</text>
        <dbReference type="EC" id="3.4.21.89"/>
    </reaction>
</comment>
<dbReference type="CDD" id="cd06530">
    <property type="entry name" value="S26_SPase_I"/>
    <property type="match status" value="1"/>
</dbReference>
<comment type="subcellular location">
    <subcellularLocation>
        <location evidence="2">Cell membrane</location>
        <topology evidence="2">Single-pass type II membrane protein</topology>
    </subcellularLocation>
</comment>
<dbReference type="PROSITE" id="PS00761">
    <property type="entry name" value="SPASE_I_3"/>
    <property type="match status" value="1"/>
</dbReference>
<dbReference type="InterPro" id="IPR019758">
    <property type="entry name" value="Pept_S26A_signal_pept_1_CS"/>
</dbReference>
<evidence type="ECO:0000256" key="5">
    <source>
        <dbReference type="ARBA" id="ARBA00022801"/>
    </source>
</evidence>
<feature type="domain" description="Peptidase S26" evidence="7">
    <location>
        <begin position="108"/>
        <end position="144"/>
    </location>
</feature>
<comment type="similarity">
    <text evidence="3">Belongs to the peptidase S26 family.</text>
</comment>
<dbReference type="GO" id="GO:0004252">
    <property type="term" value="F:serine-type endopeptidase activity"/>
    <property type="evidence" value="ECO:0007669"/>
    <property type="project" value="InterPro"/>
</dbReference>
<protein>
    <recommendedName>
        <fullName evidence="4">signal peptidase I</fullName>
        <ecNumber evidence="4">3.4.21.89</ecNumber>
    </recommendedName>
</protein>
<evidence type="ECO:0000313" key="8">
    <source>
        <dbReference type="EMBL" id="GGW40040.1"/>
    </source>
</evidence>
<organism evidence="8 9">
    <name type="scientific">Streptomyces lucensis JCM 4490</name>
    <dbReference type="NCBI Taxonomy" id="1306176"/>
    <lineage>
        <taxon>Bacteria</taxon>
        <taxon>Bacillati</taxon>
        <taxon>Actinomycetota</taxon>
        <taxon>Actinomycetes</taxon>
        <taxon>Kitasatosporales</taxon>
        <taxon>Streptomycetaceae</taxon>
        <taxon>Streptomyces</taxon>
    </lineage>
</organism>
<feature type="active site" evidence="6">
    <location>
        <position position="35"/>
    </location>
</feature>
<feature type="active site" evidence="6">
    <location>
        <position position="88"/>
    </location>
</feature>
<dbReference type="SUPFAM" id="SSF51306">
    <property type="entry name" value="LexA/Signal peptidase"/>
    <property type="match status" value="1"/>
</dbReference>
<dbReference type="PANTHER" id="PTHR43390:SF1">
    <property type="entry name" value="CHLOROPLAST PROCESSING PEPTIDASE"/>
    <property type="match status" value="1"/>
</dbReference>
<name>A0A918IZP7_9ACTN</name>
<proteinExistence type="inferred from homology"/>
<dbReference type="EMBL" id="BMUE01000002">
    <property type="protein sequence ID" value="GGW40040.1"/>
    <property type="molecule type" value="Genomic_DNA"/>
</dbReference>
<comment type="caution">
    <text evidence="8">The sequence shown here is derived from an EMBL/GenBank/DDBJ whole genome shotgun (WGS) entry which is preliminary data.</text>
</comment>
<sequence length="157" mass="16808">MTAAVLGVLGVLAVVGACLLWVRRRTVVITVRGVSMRPTLEAGDVLIGRRVRAARLRAGQVVVVEKPDPDARFSSWSWPDRRGHLMIKRLAALPGDPVPAAAAGRLGSGPVPPGSVVVLGDNAEESVDSRQIGYFPVERVVGVALRTHRRAPRRSAR</sequence>
<feature type="domain" description="Peptidase S26" evidence="7">
    <location>
        <begin position="13"/>
        <end position="99"/>
    </location>
</feature>
<keyword evidence="9" id="KW-1185">Reference proteome</keyword>
<dbReference type="GO" id="GO:0006465">
    <property type="term" value="P:signal peptide processing"/>
    <property type="evidence" value="ECO:0007669"/>
    <property type="project" value="InterPro"/>
</dbReference>
<dbReference type="PANTHER" id="PTHR43390">
    <property type="entry name" value="SIGNAL PEPTIDASE I"/>
    <property type="match status" value="1"/>
</dbReference>
<evidence type="ECO:0000256" key="1">
    <source>
        <dbReference type="ARBA" id="ARBA00000677"/>
    </source>
</evidence>
<dbReference type="EC" id="3.4.21.89" evidence="4"/>
<evidence type="ECO:0000256" key="2">
    <source>
        <dbReference type="ARBA" id="ARBA00004401"/>
    </source>
</evidence>
<evidence type="ECO:0000256" key="6">
    <source>
        <dbReference type="PIRSR" id="PIRSR600223-1"/>
    </source>
</evidence>
<dbReference type="AlphaFoldDB" id="A0A918IZP7"/>
<dbReference type="InterPro" id="IPR000223">
    <property type="entry name" value="Pept_S26A_signal_pept_1"/>
</dbReference>
<dbReference type="InterPro" id="IPR019533">
    <property type="entry name" value="Peptidase_S26"/>
</dbReference>
<dbReference type="InterPro" id="IPR036286">
    <property type="entry name" value="LexA/Signal_pep-like_sf"/>
</dbReference>
<dbReference type="Proteomes" id="UP000620224">
    <property type="component" value="Unassembled WGS sequence"/>
</dbReference>
<dbReference type="RefSeq" id="WP_190014005.1">
    <property type="nucleotide sequence ID" value="NZ_BMUE01000002.1"/>
</dbReference>
<dbReference type="Gene3D" id="2.10.109.10">
    <property type="entry name" value="Umud Fragment, subunit A"/>
    <property type="match status" value="1"/>
</dbReference>
<keyword evidence="5" id="KW-0378">Hydrolase</keyword>
<gene>
    <name evidence="8" type="primary">lepB</name>
    <name evidence="8" type="ORF">GCM10010503_15590</name>
</gene>
<dbReference type="PRINTS" id="PR00727">
    <property type="entry name" value="LEADERPTASE"/>
</dbReference>
<evidence type="ECO:0000256" key="3">
    <source>
        <dbReference type="ARBA" id="ARBA00009370"/>
    </source>
</evidence>